<keyword evidence="9" id="KW-0902">Two-component regulatory system</keyword>
<accession>A0A2G6KNV3</accession>
<name>A0A2G6KNV3_9BACT</name>
<evidence type="ECO:0000256" key="9">
    <source>
        <dbReference type="ARBA" id="ARBA00023012"/>
    </source>
</evidence>
<keyword evidence="5" id="KW-0808">Transferase</keyword>
<dbReference type="InterPro" id="IPR029016">
    <property type="entry name" value="GAF-like_dom_sf"/>
</dbReference>
<keyword evidence="4 12" id="KW-0597">Phosphoprotein</keyword>
<comment type="caution">
    <text evidence="15">The sequence shown here is derived from an EMBL/GenBank/DDBJ whole genome shotgun (WGS) entry which is preliminary data.</text>
</comment>
<dbReference type="Pfam" id="PF00512">
    <property type="entry name" value="HisKA"/>
    <property type="match status" value="1"/>
</dbReference>
<feature type="modified residue" description="4-aspartylphosphate" evidence="12">
    <location>
        <position position="771"/>
    </location>
</feature>
<evidence type="ECO:0000256" key="8">
    <source>
        <dbReference type="ARBA" id="ARBA00022840"/>
    </source>
</evidence>
<evidence type="ECO:0000256" key="5">
    <source>
        <dbReference type="ARBA" id="ARBA00022679"/>
    </source>
</evidence>
<keyword evidence="11" id="KW-0131">Cell cycle</keyword>
<dbReference type="PANTHER" id="PTHR43047">
    <property type="entry name" value="TWO-COMPONENT HISTIDINE PROTEIN KINASE"/>
    <property type="match status" value="1"/>
</dbReference>
<comment type="subcellular location">
    <subcellularLocation>
        <location evidence="2">Membrane</location>
    </subcellularLocation>
</comment>
<dbReference type="PROSITE" id="PS50109">
    <property type="entry name" value="HIS_KIN"/>
    <property type="match status" value="1"/>
</dbReference>
<dbReference type="Gene3D" id="3.30.450.40">
    <property type="match status" value="1"/>
</dbReference>
<dbReference type="InterPro" id="IPR003661">
    <property type="entry name" value="HisK_dim/P_dom"/>
</dbReference>
<keyword evidence="10" id="KW-0472">Membrane</keyword>
<evidence type="ECO:0000256" key="10">
    <source>
        <dbReference type="ARBA" id="ARBA00023136"/>
    </source>
</evidence>
<dbReference type="InterPro" id="IPR035965">
    <property type="entry name" value="PAS-like_dom_sf"/>
</dbReference>
<feature type="domain" description="Response regulatory" evidence="14">
    <location>
        <begin position="722"/>
        <end position="839"/>
    </location>
</feature>
<dbReference type="SUPFAM" id="SSF55874">
    <property type="entry name" value="ATPase domain of HSP90 chaperone/DNA topoisomerase II/histidine kinase"/>
    <property type="match status" value="1"/>
</dbReference>
<dbReference type="InterPro" id="IPR036097">
    <property type="entry name" value="HisK_dim/P_sf"/>
</dbReference>
<dbReference type="Gene3D" id="3.30.450.20">
    <property type="entry name" value="PAS domain"/>
    <property type="match status" value="1"/>
</dbReference>
<keyword evidence="6" id="KW-0547">Nucleotide-binding</keyword>
<dbReference type="Gene3D" id="1.10.287.130">
    <property type="match status" value="1"/>
</dbReference>
<dbReference type="EMBL" id="PDSK01000008">
    <property type="protein sequence ID" value="PIE36509.1"/>
    <property type="molecule type" value="Genomic_DNA"/>
</dbReference>
<organism evidence="15 16">
    <name type="scientific">candidate division KSB3 bacterium</name>
    <dbReference type="NCBI Taxonomy" id="2044937"/>
    <lineage>
        <taxon>Bacteria</taxon>
        <taxon>candidate division KSB3</taxon>
    </lineage>
</organism>
<dbReference type="Gene3D" id="3.40.50.2300">
    <property type="match status" value="2"/>
</dbReference>
<dbReference type="SMART" id="SM00448">
    <property type="entry name" value="REC"/>
    <property type="match status" value="2"/>
</dbReference>
<evidence type="ECO:0000256" key="7">
    <source>
        <dbReference type="ARBA" id="ARBA00022777"/>
    </source>
</evidence>
<proteinExistence type="predicted"/>
<dbReference type="InterPro" id="IPR005467">
    <property type="entry name" value="His_kinase_dom"/>
</dbReference>
<dbReference type="InterPro" id="IPR036890">
    <property type="entry name" value="HATPase_C_sf"/>
</dbReference>
<reference evidence="15 16" key="1">
    <citation type="submission" date="2017-10" db="EMBL/GenBank/DDBJ databases">
        <title>Novel microbial diversity and functional potential in the marine mammal oral microbiome.</title>
        <authorList>
            <person name="Dudek N.K."/>
            <person name="Sun C.L."/>
            <person name="Burstein D."/>
            <person name="Kantor R.S."/>
            <person name="Aliaga Goltsman D.S."/>
            <person name="Bik E.M."/>
            <person name="Thomas B.C."/>
            <person name="Banfield J.F."/>
            <person name="Relman D.A."/>
        </authorList>
    </citation>
    <scope>NUCLEOTIDE SEQUENCE [LARGE SCALE GENOMIC DNA]</scope>
    <source>
        <strain evidence="15">DOLJORAL78_47_16</strain>
    </source>
</reference>
<dbReference type="SUPFAM" id="SSF47384">
    <property type="entry name" value="Homodimeric domain of signal transducing histidine kinase"/>
    <property type="match status" value="1"/>
</dbReference>
<dbReference type="CDD" id="cd00082">
    <property type="entry name" value="HisKA"/>
    <property type="match status" value="1"/>
</dbReference>
<evidence type="ECO:0000256" key="3">
    <source>
        <dbReference type="ARBA" id="ARBA00012438"/>
    </source>
</evidence>
<dbReference type="CDD" id="cd17546">
    <property type="entry name" value="REC_hyHK_CKI1_RcsC-like"/>
    <property type="match status" value="1"/>
</dbReference>
<dbReference type="SMART" id="SM00065">
    <property type="entry name" value="GAF"/>
    <property type="match status" value="1"/>
</dbReference>
<evidence type="ECO:0000256" key="12">
    <source>
        <dbReference type="PROSITE-ProRule" id="PRU00169"/>
    </source>
</evidence>
<evidence type="ECO:0000256" key="6">
    <source>
        <dbReference type="ARBA" id="ARBA00022741"/>
    </source>
</evidence>
<evidence type="ECO:0000259" key="13">
    <source>
        <dbReference type="PROSITE" id="PS50109"/>
    </source>
</evidence>
<dbReference type="PROSITE" id="PS50110">
    <property type="entry name" value="RESPONSE_REGULATORY"/>
    <property type="match status" value="2"/>
</dbReference>
<dbReference type="Pfam" id="PF13426">
    <property type="entry name" value="PAS_9"/>
    <property type="match status" value="1"/>
</dbReference>
<feature type="domain" description="Response regulatory" evidence="14">
    <location>
        <begin position="5"/>
        <end position="128"/>
    </location>
</feature>
<dbReference type="InterPro" id="IPR004358">
    <property type="entry name" value="Sig_transdc_His_kin-like_C"/>
</dbReference>
<dbReference type="Gene3D" id="3.30.565.10">
    <property type="entry name" value="Histidine kinase-like ATPase, C-terminal domain"/>
    <property type="match status" value="1"/>
</dbReference>
<gene>
    <name evidence="15" type="ORF">CSA56_00200</name>
</gene>
<evidence type="ECO:0000259" key="14">
    <source>
        <dbReference type="PROSITE" id="PS50110"/>
    </source>
</evidence>
<evidence type="ECO:0000256" key="2">
    <source>
        <dbReference type="ARBA" id="ARBA00004370"/>
    </source>
</evidence>
<comment type="catalytic activity">
    <reaction evidence="1">
        <text>ATP + protein L-histidine = ADP + protein N-phospho-L-histidine.</text>
        <dbReference type="EC" id="2.7.13.3"/>
    </reaction>
</comment>
<evidence type="ECO:0000313" key="16">
    <source>
        <dbReference type="Proteomes" id="UP000230821"/>
    </source>
</evidence>
<evidence type="ECO:0000313" key="15">
    <source>
        <dbReference type="EMBL" id="PIE36509.1"/>
    </source>
</evidence>
<dbReference type="PANTHER" id="PTHR43047:SF64">
    <property type="entry name" value="HISTIDINE KINASE CONTAINING CHEY-HOMOLOGOUS RECEIVER DOMAIN AND PAS DOMAIN-RELATED"/>
    <property type="match status" value="1"/>
</dbReference>
<dbReference type="InterPro" id="IPR003018">
    <property type="entry name" value="GAF"/>
</dbReference>
<dbReference type="SUPFAM" id="SSF55781">
    <property type="entry name" value="GAF domain-like"/>
    <property type="match status" value="1"/>
</dbReference>
<dbReference type="FunFam" id="1.10.287.130:FF:000038">
    <property type="entry name" value="Sensory transduction histidine kinase"/>
    <property type="match status" value="1"/>
</dbReference>
<dbReference type="FunFam" id="3.30.565.10:FF:000010">
    <property type="entry name" value="Sensor histidine kinase RcsC"/>
    <property type="match status" value="1"/>
</dbReference>
<evidence type="ECO:0000256" key="4">
    <source>
        <dbReference type="ARBA" id="ARBA00022553"/>
    </source>
</evidence>
<dbReference type="Proteomes" id="UP000230821">
    <property type="component" value="Unassembled WGS sequence"/>
</dbReference>
<evidence type="ECO:0000256" key="11">
    <source>
        <dbReference type="ARBA" id="ARBA00023306"/>
    </source>
</evidence>
<dbReference type="Pfam" id="PF02518">
    <property type="entry name" value="HATPase_c"/>
    <property type="match status" value="1"/>
</dbReference>
<dbReference type="Pfam" id="PF00072">
    <property type="entry name" value="Response_reg"/>
    <property type="match status" value="2"/>
</dbReference>
<dbReference type="EC" id="2.7.13.3" evidence="3"/>
<sequence>MKKYYALCVDDEQAVLNQLAAQLEDHFEYFCEFAYAESAEEALEVYHELVEEGNRIWLIISDQIMPGMNGDEFLARIHNIDEEAMKVLLTGQAGLQSTIRAINHAGLNYYIEKPWSSHDLIMILDRLKTQYGNAITQRVMTSEQEKWLKELSILYDMNLLFASSINLEETLNTILHNVLEVVGAEAGSIFLPDESEQTLVCGICQGPKDITGTRIPFGTGIVGYVAQTRQTEAIPDVKSDKRHYSRVDKQSGYLTKSMVSVPLISQGELLGVIQVINKKGEYVFSQDDVYLLQSLSNGASLAIQNAKYAERLLQEEHIRSELLIAQDFVHSATDGFMLFNASLVLVDINNAMLEMIEQSKEHVIGENIGTFLSSLGVEKIEEDREYMKVIHSGIPYEVGETIAHTPSGDVYVSLKVFKVGDGLGVILHDLTERKRVEQELEAARDTAEVASRAKSEFLANMSHELRTPLNGILGYTQSLRHDQSLKEHQREEIDIMHRSGELLLLMINEILDLSKIEAGKMTLEPTMFHLSDFLKSLVELIRIRADNKGIVFEYDFSSKLPAIVYGDEKCLRQVLLNLLSNAVKFTNQGCVRFYVKNSIRHHDSPSQISQLLESVRFEVEDTGIGIPPEHLEDIFSVFYQVQDTRYQVEGTGLGLAISQKLVRLMGSELFVKSVAGQGSTFWFDLVLLQELQGTDLLDVSLLPTDAAGTFRHLSGVQGAPLCVLVVDDNEANRALLKAVLTPLGFEVEEAVDGQDALSKVLVHHPAIVLMDLVMPIMSGFEVAQRIRQLPGMEEEPVIIAFAANLSKQTQDESVKAGCNAYIRKPFRLETLLQLFQEQLGLEQGHIDEPQDLKVEYAAGVSVSHEPYLLKEALVPPHREEIRELFRLAMRGDVKKLQERAAQIQTQGSEYSAFGKVLYRLARALQVDAIQTFLARYMEETE</sequence>
<dbReference type="AlphaFoldDB" id="A0A2G6KNV3"/>
<feature type="modified residue" description="4-aspartylphosphate" evidence="12">
    <location>
        <position position="62"/>
    </location>
</feature>
<keyword evidence="7" id="KW-0418">Kinase</keyword>
<dbReference type="GO" id="GO:0016020">
    <property type="term" value="C:membrane"/>
    <property type="evidence" value="ECO:0007669"/>
    <property type="project" value="UniProtKB-SubCell"/>
</dbReference>
<keyword evidence="8" id="KW-0067">ATP-binding</keyword>
<evidence type="ECO:0000256" key="1">
    <source>
        <dbReference type="ARBA" id="ARBA00000085"/>
    </source>
</evidence>
<dbReference type="GO" id="GO:0000155">
    <property type="term" value="F:phosphorelay sensor kinase activity"/>
    <property type="evidence" value="ECO:0007669"/>
    <property type="project" value="InterPro"/>
</dbReference>
<dbReference type="CDD" id="cd16922">
    <property type="entry name" value="HATPase_EvgS-ArcB-TorS-like"/>
    <property type="match status" value="1"/>
</dbReference>
<dbReference type="GO" id="GO:0005524">
    <property type="term" value="F:ATP binding"/>
    <property type="evidence" value="ECO:0007669"/>
    <property type="project" value="UniProtKB-KW"/>
</dbReference>
<dbReference type="SUPFAM" id="SSF52172">
    <property type="entry name" value="CheY-like"/>
    <property type="match status" value="2"/>
</dbReference>
<dbReference type="Pfam" id="PF01590">
    <property type="entry name" value="GAF"/>
    <property type="match status" value="1"/>
</dbReference>
<feature type="domain" description="Histidine kinase" evidence="13">
    <location>
        <begin position="460"/>
        <end position="689"/>
    </location>
</feature>
<dbReference type="PRINTS" id="PR00344">
    <property type="entry name" value="BCTRLSENSOR"/>
</dbReference>
<dbReference type="InterPro" id="IPR011006">
    <property type="entry name" value="CheY-like_superfamily"/>
</dbReference>
<dbReference type="InterPro" id="IPR003594">
    <property type="entry name" value="HATPase_dom"/>
</dbReference>
<protein>
    <recommendedName>
        <fullName evidence="3">histidine kinase</fullName>
        <ecNumber evidence="3">2.7.13.3</ecNumber>
    </recommendedName>
</protein>
<dbReference type="SMART" id="SM00387">
    <property type="entry name" value="HATPase_c"/>
    <property type="match status" value="1"/>
</dbReference>
<dbReference type="InterPro" id="IPR000014">
    <property type="entry name" value="PAS"/>
</dbReference>
<dbReference type="InterPro" id="IPR001789">
    <property type="entry name" value="Sig_transdc_resp-reg_receiver"/>
</dbReference>
<dbReference type="SUPFAM" id="SSF55785">
    <property type="entry name" value="PYP-like sensor domain (PAS domain)"/>
    <property type="match status" value="1"/>
</dbReference>
<dbReference type="SMART" id="SM00388">
    <property type="entry name" value="HisKA"/>
    <property type="match status" value="1"/>
</dbReference>